<keyword evidence="2" id="KW-1185">Reference proteome</keyword>
<dbReference type="SMART" id="SM00855">
    <property type="entry name" value="PGAM"/>
    <property type="match status" value="1"/>
</dbReference>
<name>A0ABN4TJB0_9BURK</name>
<evidence type="ECO:0000313" key="1">
    <source>
        <dbReference type="EMBL" id="AOZ07377.1"/>
    </source>
</evidence>
<organism evidence="1 2">
    <name type="scientific">Cupriavidus malaysiensis</name>
    <dbReference type="NCBI Taxonomy" id="367825"/>
    <lineage>
        <taxon>Bacteria</taxon>
        <taxon>Pseudomonadati</taxon>
        <taxon>Pseudomonadota</taxon>
        <taxon>Betaproteobacteria</taxon>
        <taxon>Burkholderiales</taxon>
        <taxon>Burkholderiaceae</taxon>
        <taxon>Cupriavidus</taxon>
    </lineage>
</organism>
<dbReference type="RefSeq" id="WP_071015011.1">
    <property type="nucleotide sequence ID" value="NZ_CP017754.1"/>
</dbReference>
<dbReference type="InterPro" id="IPR013078">
    <property type="entry name" value="His_Pase_superF_clade-1"/>
</dbReference>
<accession>A0ABN4TJB0</accession>
<protein>
    <submittedName>
        <fullName evidence="1">Alpha-ribazole phosphatase</fullName>
    </submittedName>
</protein>
<dbReference type="InterPro" id="IPR029033">
    <property type="entry name" value="His_PPase_superfam"/>
</dbReference>
<dbReference type="Proteomes" id="UP000177515">
    <property type="component" value="Chromosome 1"/>
</dbReference>
<reference evidence="1 2" key="1">
    <citation type="submission" date="2016-10" db="EMBL/GenBank/DDBJ databases">
        <title>Complete genome sequences of three Cupriavidus strains isolated from various Malaysian environments.</title>
        <authorList>
            <person name="Abdullah A.A.-A."/>
            <person name="Shafie N.A.H."/>
            <person name="Lau N.S."/>
        </authorList>
    </citation>
    <scope>NUCLEOTIDE SEQUENCE [LARGE SCALE GENOMIC DNA]</scope>
    <source>
        <strain evidence="1 2">USMAA1020</strain>
    </source>
</reference>
<dbReference type="Gene3D" id="3.40.50.1240">
    <property type="entry name" value="Phosphoglycerate mutase-like"/>
    <property type="match status" value="1"/>
</dbReference>
<sequence length="205" mass="21137">MDVVLIRHARPAVAEGICYGSLDLELAQPTTPAPAGMAAALGGRAPVRIIASPLARAAQTAALLREAWPAGWPEATALPAVELEPALREMDFGAWEGRPWDGIARAQLDAWAADLLGARPHGGESAGNALARVAGWADALAADGAGQGCIWVVCHAGPMRMLAAHWLGLPLARTLGWPIGFGASAGFRLGAGAPVLGWWNRLPAG</sequence>
<evidence type="ECO:0000313" key="2">
    <source>
        <dbReference type="Proteomes" id="UP000177515"/>
    </source>
</evidence>
<dbReference type="SUPFAM" id="SSF53254">
    <property type="entry name" value="Phosphoglycerate mutase-like"/>
    <property type="match status" value="1"/>
</dbReference>
<proteinExistence type="predicted"/>
<gene>
    <name evidence="1" type="ORF">BKK80_17260</name>
</gene>
<dbReference type="EMBL" id="CP017754">
    <property type="protein sequence ID" value="AOZ07377.1"/>
    <property type="molecule type" value="Genomic_DNA"/>
</dbReference>
<dbReference type="CDD" id="cd07067">
    <property type="entry name" value="HP_PGM_like"/>
    <property type="match status" value="1"/>
</dbReference>
<dbReference type="Pfam" id="PF00300">
    <property type="entry name" value="His_Phos_1"/>
    <property type="match status" value="1"/>
</dbReference>